<dbReference type="InterPro" id="IPR014010">
    <property type="entry name" value="REJ_dom"/>
</dbReference>
<dbReference type="PANTHER" id="PTHR46730">
    <property type="entry name" value="POLYCYSTIN-1"/>
    <property type="match status" value="1"/>
</dbReference>
<keyword evidence="3" id="KW-0677">Repeat</keyword>
<evidence type="ECO:0000256" key="5">
    <source>
        <dbReference type="ARBA" id="ARBA00023136"/>
    </source>
</evidence>
<reference evidence="7 8" key="1">
    <citation type="submission" date="2024-05" db="EMBL/GenBank/DDBJ databases">
        <title>Genome sequencing and assembly of Indian major carp, Cirrhinus mrigala (Hamilton, 1822).</title>
        <authorList>
            <person name="Mohindra V."/>
            <person name="Chowdhury L.M."/>
            <person name="Lal K."/>
            <person name="Jena J.K."/>
        </authorList>
    </citation>
    <scope>NUCLEOTIDE SEQUENCE [LARGE SCALE GENOMIC DNA]</scope>
    <source>
        <strain evidence="7">CM1030</strain>
        <tissue evidence="7">Blood</tissue>
    </source>
</reference>
<keyword evidence="4" id="KW-1133">Transmembrane helix</keyword>
<evidence type="ECO:0000313" key="8">
    <source>
        <dbReference type="Proteomes" id="UP001529510"/>
    </source>
</evidence>
<gene>
    <name evidence="7" type="ORF">M9458_000842</name>
</gene>
<feature type="non-terminal residue" evidence="7">
    <location>
        <position position="1"/>
    </location>
</feature>
<keyword evidence="5" id="KW-0472">Membrane</keyword>
<proteinExistence type="predicted"/>
<evidence type="ECO:0000256" key="1">
    <source>
        <dbReference type="ARBA" id="ARBA00004370"/>
    </source>
</evidence>
<comment type="subcellular location">
    <subcellularLocation>
        <location evidence="1">Membrane</location>
    </subcellularLocation>
</comment>
<feature type="domain" description="REJ" evidence="6">
    <location>
        <begin position="1"/>
        <end position="132"/>
    </location>
</feature>
<protein>
    <recommendedName>
        <fullName evidence="6">REJ domain-containing protein</fullName>
    </recommendedName>
</protein>
<name>A0ABD0RWF2_CIRMR</name>
<evidence type="ECO:0000256" key="2">
    <source>
        <dbReference type="ARBA" id="ARBA00022692"/>
    </source>
</evidence>
<keyword evidence="2" id="KW-0812">Transmembrane</keyword>
<feature type="non-terminal residue" evidence="7">
    <location>
        <position position="231"/>
    </location>
</feature>
<evidence type="ECO:0000259" key="6">
    <source>
        <dbReference type="PROSITE" id="PS51111"/>
    </source>
</evidence>
<dbReference type="PANTHER" id="PTHR46730:SF3">
    <property type="entry name" value="POLYCYSTIN-1"/>
    <property type="match status" value="1"/>
</dbReference>
<dbReference type="PROSITE" id="PS51111">
    <property type="entry name" value="REJ"/>
    <property type="match status" value="1"/>
</dbReference>
<evidence type="ECO:0000256" key="3">
    <source>
        <dbReference type="ARBA" id="ARBA00022737"/>
    </source>
</evidence>
<comment type="caution">
    <text evidence="7">The sequence shown here is derived from an EMBL/GenBank/DDBJ whole genome shotgun (WGS) entry which is preliminary data.</text>
</comment>
<organism evidence="7 8">
    <name type="scientific">Cirrhinus mrigala</name>
    <name type="common">Mrigala</name>
    <dbReference type="NCBI Taxonomy" id="683832"/>
    <lineage>
        <taxon>Eukaryota</taxon>
        <taxon>Metazoa</taxon>
        <taxon>Chordata</taxon>
        <taxon>Craniata</taxon>
        <taxon>Vertebrata</taxon>
        <taxon>Euteleostomi</taxon>
        <taxon>Actinopterygii</taxon>
        <taxon>Neopterygii</taxon>
        <taxon>Teleostei</taxon>
        <taxon>Ostariophysi</taxon>
        <taxon>Cypriniformes</taxon>
        <taxon>Cyprinidae</taxon>
        <taxon>Labeoninae</taxon>
        <taxon>Labeonini</taxon>
        <taxon>Cirrhinus</taxon>
    </lineage>
</organism>
<sequence length="231" mass="24960">QAASSPPPEAEDREDRGLSQQPPHILEEQQHHPLRVAAKAYTLSSVLMRILMLGRVLNEEPLILRGAEIAAAGKRADPQSLLCYGESDAPECQRFSIPRAFNNSLGRAAGSALAPNSEDGIVQLLFQVEPNPFPFNYIANYTVSTEVASMEFRTVNGTQIPISDLDDSHAITVAVNNSSVGRLDANGLEAILPPAGAENISRCGSIIVRVSTRNTNRQAGIYVQLNFTVLD</sequence>
<dbReference type="Proteomes" id="UP001529510">
    <property type="component" value="Unassembled WGS sequence"/>
</dbReference>
<keyword evidence="8" id="KW-1185">Reference proteome</keyword>
<evidence type="ECO:0000256" key="4">
    <source>
        <dbReference type="ARBA" id="ARBA00022989"/>
    </source>
</evidence>
<evidence type="ECO:0000313" key="7">
    <source>
        <dbReference type="EMBL" id="KAL0202824.1"/>
    </source>
</evidence>
<dbReference type="GO" id="GO:0016020">
    <property type="term" value="C:membrane"/>
    <property type="evidence" value="ECO:0007669"/>
    <property type="project" value="UniProtKB-SubCell"/>
</dbReference>
<accession>A0ABD0RWF2</accession>
<dbReference type="EMBL" id="JAMKFB020000001">
    <property type="protein sequence ID" value="KAL0202824.1"/>
    <property type="molecule type" value="Genomic_DNA"/>
</dbReference>
<dbReference type="AlphaFoldDB" id="A0ABD0RWF2"/>